<feature type="region of interest" description="Disordered" evidence="1">
    <location>
        <begin position="1"/>
        <end position="28"/>
    </location>
</feature>
<dbReference type="EMBL" id="PQIB02000011">
    <property type="protein sequence ID" value="RLM86738.1"/>
    <property type="molecule type" value="Genomic_DNA"/>
</dbReference>
<sequence length="220" mass="23626">MPPAPTPLLRCDNRALLRATPGREPREGLLRRHRHHDGAHSSPLHLLHAAVDLAPPLLHAAVAPPPPPPSSAAPPLLPFLARSGSWDGSIHREKLQSPARMRGLAVRCRPPLRGAPVRPHEEAGRPVLTSPPPRHASPSPSAPAFTEGIKQPLSGPDASPLEINERDVVWTASGSQEPSADARDAAAVQETPAHHAAELRAVVPPRRGRRRAPCRVRPCR</sequence>
<dbReference type="Proteomes" id="UP000275267">
    <property type="component" value="Unassembled WGS sequence"/>
</dbReference>
<accession>A0A3L6QTB7</accession>
<name>A0A3L6QTB7_PANMI</name>
<evidence type="ECO:0000313" key="2">
    <source>
        <dbReference type="EMBL" id="RLM86738.1"/>
    </source>
</evidence>
<feature type="region of interest" description="Disordered" evidence="1">
    <location>
        <begin position="110"/>
        <end position="160"/>
    </location>
</feature>
<protein>
    <submittedName>
        <fullName evidence="2">Uncharacterized protein</fullName>
    </submittedName>
</protein>
<evidence type="ECO:0000313" key="3">
    <source>
        <dbReference type="Proteomes" id="UP000275267"/>
    </source>
</evidence>
<feature type="compositionally biased region" description="Basic residues" evidence="1">
    <location>
        <begin position="206"/>
        <end position="220"/>
    </location>
</feature>
<gene>
    <name evidence="2" type="ORF">C2845_PM04G25510</name>
</gene>
<reference evidence="3" key="1">
    <citation type="journal article" date="2019" name="Nat. Commun.">
        <title>The genome of broomcorn millet.</title>
        <authorList>
            <person name="Zou C."/>
            <person name="Miki D."/>
            <person name="Li D."/>
            <person name="Tang Q."/>
            <person name="Xiao L."/>
            <person name="Rajput S."/>
            <person name="Deng P."/>
            <person name="Jia W."/>
            <person name="Huang R."/>
            <person name="Zhang M."/>
            <person name="Sun Y."/>
            <person name="Hu J."/>
            <person name="Fu X."/>
            <person name="Schnable P.S."/>
            <person name="Li F."/>
            <person name="Zhang H."/>
            <person name="Feng B."/>
            <person name="Zhu X."/>
            <person name="Liu R."/>
            <person name="Schnable J.C."/>
            <person name="Zhu J.-K."/>
            <person name="Zhang H."/>
        </authorList>
    </citation>
    <scope>NUCLEOTIDE SEQUENCE [LARGE SCALE GENOMIC DNA]</scope>
</reference>
<proteinExistence type="predicted"/>
<feature type="region of interest" description="Disordered" evidence="1">
    <location>
        <begin position="172"/>
        <end position="220"/>
    </location>
</feature>
<feature type="compositionally biased region" description="Basic and acidic residues" evidence="1">
    <location>
        <begin position="11"/>
        <end position="28"/>
    </location>
</feature>
<evidence type="ECO:0000256" key="1">
    <source>
        <dbReference type="SAM" id="MobiDB-lite"/>
    </source>
</evidence>
<organism evidence="2 3">
    <name type="scientific">Panicum miliaceum</name>
    <name type="common">Proso millet</name>
    <name type="synonym">Broomcorn millet</name>
    <dbReference type="NCBI Taxonomy" id="4540"/>
    <lineage>
        <taxon>Eukaryota</taxon>
        <taxon>Viridiplantae</taxon>
        <taxon>Streptophyta</taxon>
        <taxon>Embryophyta</taxon>
        <taxon>Tracheophyta</taxon>
        <taxon>Spermatophyta</taxon>
        <taxon>Magnoliopsida</taxon>
        <taxon>Liliopsida</taxon>
        <taxon>Poales</taxon>
        <taxon>Poaceae</taxon>
        <taxon>PACMAD clade</taxon>
        <taxon>Panicoideae</taxon>
        <taxon>Panicodae</taxon>
        <taxon>Paniceae</taxon>
        <taxon>Panicinae</taxon>
        <taxon>Panicum</taxon>
        <taxon>Panicum sect. Panicum</taxon>
    </lineage>
</organism>
<keyword evidence="3" id="KW-1185">Reference proteome</keyword>
<comment type="caution">
    <text evidence="2">The sequence shown here is derived from an EMBL/GenBank/DDBJ whole genome shotgun (WGS) entry which is preliminary data.</text>
</comment>
<dbReference type="AlphaFoldDB" id="A0A3L6QTB7"/>